<reference evidence="1" key="1">
    <citation type="submission" date="2013-07" db="EMBL/GenBank/DDBJ databases">
        <title>The genome of an arbuscular mycorrhizal fungus provides insights into the evolution of the oldest plant symbiosis.</title>
        <authorList>
            <consortium name="DOE Joint Genome Institute"/>
            <person name="Tisserant E."/>
            <person name="Malbreil M."/>
            <person name="Kuo A."/>
            <person name="Kohler A."/>
            <person name="Symeonidi A."/>
            <person name="Balestrini R."/>
            <person name="Charron P."/>
            <person name="Duensing N."/>
            <person name="Frei-dit-Frey N."/>
            <person name="Gianinazzi-Pearson V."/>
            <person name="Gilbert B."/>
            <person name="Handa Y."/>
            <person name="Hijri M."/>
            <person name="Kaul R."/>
            <person name="Kawaguchi M."/>
            <person name="Krajinski F."/>
            <person name="Lammers P."/>
            <person name="Lapierre D."/>
            <person name="Masclaux F.G."/>
            <person name="Murat C."/>
            <person name="Morin E."/>
            <person name="Ndikumana S."/>
            <person name="Pagni M."/>
            <person name="Petitpierre D."/>
            <person name="Requena N."/>
            <person name="Rosikiewicz P."/>
            <person name="Riley R."/>
            <person name="Saito K."/>
            <person name="San Clemente H."/>
            <person name="Shapiro H."/>
            <person name="van Tuinen D."/>
            <person name="Becard G."/>
            <person name="Bonfante P."/>
            <person name="Paszkowski U."/>
            <person name="Shachar-Hill Y."/>
            <person name="Young J.P."/>
            <person name="Sanders I.R."/>
            <person name="Henrissat B."/>
            <person name="Rensing S.A."/>
            <person name="Grigoriev I.V."/>
            <person name="Corradi N."/>
            <person name="Roux C."/>
            <person name="Martin F."/>
        </authorList>
    </citation>
    <scope>NUCLEOTIDE SEQUENCE</scope>
    <source>
        <strain evidence="1">DAOM 197198</strain>
    </source>
</reference>
<accession>U9UAI1</accession>
<protein>
    <submittedName>
        <fullName evidence="1">Uncharacterized protein</fullName>
    </submittedName>
</protein>
<feature type="non-terminal residue" evidence="1">
    <location>
        <position position="121"/>
    </location>
</feature>
<name>U9UAI1_RHIID</name>
<dbReference type="EMBL" id="KI280199">
    <property type="protein sequence ID" value="ESA17419.1"/>
    <property type="molecule type" value="Genomic_DNA"/>
</dbReference>
<gene>
    <name evidence="1" type="ORF">GLOINDRAFT_321302</name>
</gene>
<dbReference type="AlphaFoldDB" id="U9UAI1"/>
<sequence length="121" mass="13852">MYRCRLALGDNLAKTINVTFVFIGRHGLLIFMPYSHRHRGQLKRKRFHRISINVNFDAAYSSGLDARPDLDVWAPFPSFTSILFHGYSDSRFNNSFKTFSNILRLTPVCAPPLVATPFGRC</sequence>
<dbReference type="HOGENOM" id="CLU_2043740_0_0_1"/>
<proteinExistence type="predicted"/>
<organism evidence="1">
    <name type="scientific">Rhizophagus irregularis (strain DAOM 181602 / DAOM 197198 / MUCL 43194)</name>
    <name type="common">Arbuscular mycorrhizal fungus</name>
    <name type="synonym">Glomus intraradices</name>
    <dbReference type="NCBI Taxonomy" id="747089"/>
    <lineage>
        <taxon>Eukaryota</taxon>
        <taxon>Fungi</taxon>
        <taxon>Fungi incertae sedis</taxon>
        <taxon>Mucoromycota</taxon>
        <taxon>Glomeromycotina</taxon>
        <taxon>Glomeromycetes</taxon>
        <taxon>Glomerales</taxon>
        <taxon>Glomeraceae</taxon>
        <taxon>Rhizophagus</taxon>
    </lineage>
</organism>
<evidence type="ECO:0000313" key="1">
    <source>
        <dbReference type="EMBL" id="ESA17419.1"/>
    </source>
</evidence>